<proteinExistence type="predicted"/>
<dbReference type="PROSITE" id="PS51257">
    <property type="entry name" value="PROKAR_LIPOPROTEIN"/>
    <property type="match status" value="1"/>
</dbReference>
<evidence type="ECO:0000313" key="1">
    <source>
        <dbReference type="EMBL" id="OIQ79850.1"/>
    </source>
</evidence>
<organism evidence="1">
    <name type="scientific">mine drainage metagenome</name>
    <dbReference type="NCBI Taxonomy" id="410659"/>
    <lineage>
        <taxon>unclassified sequences</taxon>
        <taxon>metagenomes</taxon>
        <taxon>ecological metagenomes</taxon>
    </lineage>
</organism>
<comment type="caution">
    <text evidence="1">The sequence shown here is derived from an EMBL/GenBank/DDBJ whole genome shotgun (WGS) entry which is preliminary data.</text>
</comment>
<dbReference type="AlphaFoldDB" id="A0A1J5Q9H9"/>
<gene>
    <name evidence="1" type="ORF">GALL_384100</name>
</gene>
<reference evidence="1" key="1">
    <citation type="submission" date="2016-10" db="EMBL/GenBank/DDBJ databases">
        <title>Sequence of Gallionella enrichment culture.</title>
        <authorList>
            <person name="Poehlein A."/>
            <person name="Muehling M."/>
            <person name="Daniel R."/>
        </authorList>
    </citation>
    <scope>NUCLEOTIDE SEQUENCE</scope>
</reference>
<protein>
    <recommendedName>
        <fullName evidence="2">Bacterial SH3 domain protein</fullName>
    </recommendedName>
</protein>
<name>A0A1J5Q9H9_9ZZZZ</name>
<dbReference type="EMBL" id="MLJW01001150">
    <property type="protein sequence ID" value="OIQ79850.1"/>
    <property type="molecule type" value="Genomic_DNA"/>
</dbReference>
<dbReference type="Gene3D" id="2.30.30.40">
    <property type="entry name" value="SH3 Domains"/>
    <property type="match status" value="1"/>
</dbReference>
<evidence type="ECO:0008006" key="2">
    <source>
        <dbReference type="Google" id="ProtNLM"/>
    </source>
</evidence>
<accession>A0A1J5Q9H9</accession>
<sequence length="226" mass="25119">MHLKATIIITLCLLLLTVGCDSCTTTNYSHKTPLASKQPVKQIFDVIGSEIFIRNGPGNNFSKIINKNATEAFKQTQYAQIDSSTKVEILDQEGEWSKIQVVEPEWLRGSHIGWVPTSCIKQSSLDSNGIRIYTEGDIIWDEFTKSHKDLILVAINKIARQHPNGPKIDTSSISMAPDRGTKADPVFFVTIGTFPKAYNIYFSKKDVESGFLSGSPSHDEKSNPNQ</sequence>